<dbReference type="FunFam" id="1.10.340.70:FF:000001">
    <property type="entry name" value="Retrovirus-related Pol polyprotein from transposon gypsy-like Protein"/>
    <property type="match status" value="1"/>
</dbReference>
<dbReference type="InterPro" id="IPR043128">
    <property type="entry name" value="Rev_trsase/Diguanyl_cyclase"/>
</dbReference>
<evidence type="ECO:0000256" key="2">
    <source>
        <dbReference type="ARBA" id="ARBA00022695"/>
    </source>
</evidence>
<dbReference type="AlphaFoldDB" id="A0A3B3HUY0"/>
<dbReference type="InParanoid" id="A0A3B3HUY0"/>
<sequence>MAELTPASRATEAFIGQCPTVKITVEGVELKGLLDTGSQVTLMAESMFNEHFSQTRLGKAPLMFKLRAANGLEIPYVGYAILDVEVEGVNIPGRGVVVVKDDDCTQPLIVGMNVVTAYQEIFSKLPRESPRPPQKLGSPWREAFAACQHIEATTAEDGFLGHVRLAGGRPVTVPPNSELLVWARTRLPHYGRDYSALVEASPSAGEVGVARTVGVVRDGKIPVRICNPHPYSLTVGRYQKFGRLYQIDPADVSGPDYVSLSLEEDGVVEVALVHSTPDTGQHSLTEGHLDEVFGRLWQHGLKLRPDKCRLFQQEVKFLGHIVDRSGVRPDPEKVKAVQDWPIPSTIKGVRAFLGLAGYYRRFVAGFANIARPLNSLLVGIPATKRSGTQRIVWTPDCKASFDALKEALTQAPILAYADFNKPFVVYTDASHHGLGAVLAQVQEGRERVIAYASRSLHPSERNDANYSSFKLELLALKWAITEKFKDYLMGAKFTVFTDNNPLAHLQTARLGAVEQRWVAQLASFDYDIKYRSGKNNTNADALSRFPASVIQDDPDTDAPAIASTAAVELTPEGSEWEEAQATDPDIQMVRRYVEKQEKPRKADRQAMSSRGQRLLQHWKRLQLRHNVLCRKVMDNKSHETHYQIICPSSRCQEVWRRVHEAAAHAGIDKTLVSLRKNFYWPGMEGEVRQFHQGCAACSLQKSRVEPKAPLHPVTVSYPLEVIALDFLSLGRTADEFPYILVATDQFTRFAWAISKTFGHNTWLSLCMPIIILSIQPLVTRLLF</sequence>
<keyword evidence="13" id="KW-1185">Reference proteome</keyword>
<dbReference type="InterPro" id="IPR041588">
    <property type="entry name" value="Integrase_H2C2"/>
</dbReference>
<dbReference type="InterPro" id="IPR001969">
    <property type="entry name" value="Aspartic_peptidase_AS"/>
</dbReference>
<evidence type="ECO:0000313" key="13">
    <source>
        <dbReference type="Proteomes" id="UP000001038"/>
    </source>
</evidence>
<evidence type="ECO:0000256" key="3">
    <source>
        <dbReference type="ARBA" id="ARBA00022722"/>
    </source>
</evidence>
<keyword evidence="7" id="KW-0229">DNA integration</keyword>
<dbReference type="InterPro" id="IPR021109">
    <property type="entry name" value="Peptidase_aspartic_dom_sf"/>
</dbReference>
<accession>A0A3B3HUY0</accession>
<dbReference type="GO" id="GO:0004190">
    <property type="term" value="F:aspartic-type endopeptidase activity"/>
    <property type="evidence" value="ECO:0007669"/>
    <property type="project" value="InterPro"/>
</dbReference>
<evidence type="ECO:0000259" key="11">
    <source>
        <dbReference type="Pfam" id="PF17921"/>
    </source>
</evidence>
<dbReference type="Gene3D" id="1.10.340.70">
    <property type="match status" value="1"/>
</dbReference>
<dbReference type="CDD" id="cd09274">
    <property type="entry name" value="RNase_HI_RT_Ty3"/>
    <property type="match status" value="1"/>
</dbReference>
<keyword evidence="1" id="KW-0808">Transferase</keyword>
<reference evidence="12" key="2">
    <citation type="submission" date="2025-08" db="UniProtKB">
        <authorList>
            <consortium name="Ensembl"/>
        </authorList>
    </citation>
    <scope>IDENTIFICATION</scope>
    <source>
        <strain evidence="12">Hd-rR</strain>
    </source>
</reference>
<name>A0A3B3HUY0_ORYLA</name>
<keyword evidence="4" id="KW-0255">Endonuclease</keyword>
<evidence type="ECO:0000259" key="10">
    <source>
        <dbReference type="Pfam" id="PF17919"/>
    </source>
</evidence>
<dbReference type="GO" id="GO:0003723">
    <property type="term" value="F:RNA binding"/>
    <property type="evidence" value="ECO:0007669"/>
    <property type="project" value="UniProtKB-KW"/>
</dbReference>
<dbReference type="PANTHER" id="PTHR37984:SF5">
    <property type="entry name" value="PROTEIN NYNRIN-LIKE"/>
    <property type="match status" value="1"/>
</dbReference>
<dbReference type="SUPFAM" id="SSF50630">
    <property type="entry name" value="Acid proteases"/>
    <property type="match status" value="1"/>
</dbReference>
<dbReference type="InterPro" id="IPR012337">
    <property type="entry name" value="RNaseH-like_sf"/>
</dbReference>
<dbReference type="PROSITE" id="PS00141">
    <property type="entry name" value="ASP_PROTEASE"/>
    <property type="match status" value="1"/>
</dbReference>
<reference evidence="12" key="3">
    <citation type="submission" date="2025-09" db="UniProtKB">
        <authorList>
            <consortium name="Ensembl"/>
        </authorList>
    </citation>
    <scope>IDENTIFICATION</scope>
    <source>
        <strain evidence="12">Hd-rR</strain>
    </source>
</reference>
<dbReference type="InterPro" id="IPR041577">
    <property type="entry name" value="RT_RNaseH_2"/>
</dbReference>
<evidence type="ECO:0000313" key="12">
    <source>
        <dbReference type="Ensembl" id="ENSORLP00000035168.1"/>
    </source>
</evidence>
<feature type="domain" description="Integrase zinc-binding" evidence="11">
    <location>
        <begin position="647"/>
        <end position="703"/>
    </location>
</feature>
<keyword evidence="2" id="KW-0548">Nucleotidyltransferase</keyword>
<dbReference type="Pfam" id="PF17921">
    <property type="entry name" value="Integrase_H2C2"/>
    <property type="match status" value="1"/>
</dbReference>
<keyword evidence="5" id="KW-0460">Magnesium</keyword>
<dbReference type="Gene3D" id="3.30.70.270">
    <property type="match status" value="2"/>
</dbReference>
<dbReference type="InterPro" id="IPR050951">
    <property type="entry name" value="Retrovirus_Pol_polyprotein"/>
</dbReference>
<dbReference type="GeneTree" id="ENSGT01100000263500"/>
<keyword evidence="4" id="KW-0378">Hydrolase</keyword>
<evidence type="ECO:0000256" key="6">
    <source>
        <dbReference type="ARBA" id="ARBA00022884"/>
    </source>
</evidence>
<dbReference type="FunFam" id="3.30.70.270:FF:000020">
    <property type="entry name" value="Transposon Tf2-6 polyprotein-like Protein"/>
    <property type="match status" value="1"/>
</dbReference>
<dbReference type="GO" id="GO:0015074">
    <property type="term" value="P:DNA integration"/>
    <property type="evidence" value="ECO:0007669"/>
    <property type="project" value="UniProtKB-KW"/>
</dbReference>
<dbReference type="GO" id="GO:0016779">
    <property type="term" value="F:nucleotidyltransferase activity"/>
    <property type="evidence" value="ECO:0007669"/>
    <property type="project" value="UniProtKB-KW"/>
</dbReference>
<keyword evidence="3" id="KW-0540">Nuclease</keyword>
<dbReference type="GO" id="GO:0004519">
    <property type="term" value="F:endonuclease activity"/>
    <property type="evidence" value="ECO:0007669"/>
    <property type="project" value="UniProtKB-KW"/>
</dbReference>
<dbReference type="Ensembl" id="ENSORLT00000037716.1">
    <property type="protein sequence ID" value="ENSORLP00000035168.1"/>
    <property type="gene ID" value="ENSORLG00000027308.1"/>
</dbReference>
<feature type="domain" description="Reverse transcriptase/retrotransposon-derived protein RNase H-like" evidence="10">
    <location>
        <begin position="393"/>
        <end position="495"/>
    </location>
</feature>
<keyword evidence="8" id="KW-0511">Multifunctional enzyme</keyword>
<dbReference type="CDD" id="cd00303">
    <property type="entry name" value="retropepsin_like"/>
    <property type="match status" value="1"/>
</dbReference>
<evidence type="ECO:0000256" key="1">
    <source>
        <dbReference type="ARBA" id="ARBA00022679"/>
    </source>
</evidence>
<evidence type="ECO:0000256" key="5">
    <source>
        <dbReference type="ARBA" id="ARBA00022842"/>
    </source>
</evidence>
<dbReference type="STRING" id="8090.ENSORLP00000035168"/>
<protein>
    <recommendedName>
        <fullName evidence="9">Gypsy retrotransposon integrase-like protein 1</fullName>
    </recommendedName>
</protein>
<dbReference type="SUPFAM" id="SSF53098">
    <property type="entry name" value="Ribonuclease H-like"/>
    <property type="match status" value="1"/>
</dbReference>
<dbReference type="PANTHER" id="PTHR37984">
    <property type="entry name" value="PROTEIN CBG26694"/>
    <property type="match status" value="1"/>
</dbReference>
<organism evidence="12 13">
    <name type="scientific">Oryzias latipes</name>
    <name type="common">Japanese rice fish</name>
    <name type="synonym">Japanese killifish</name>
    <dbReference type="NCBI Taxonomy" id="8090"/>
    <lineage>
        <taxon>Eukaryota</taxon>
        <taxon>Metazoa</taxon>
        <taxon>Chordata</taxon>
        <taxon>Craniata</taxon>
        <taxon>Vertebrata</taxon>
        <taxon>Euteleostomi</taxon>
        <taxon>Actinopterygii</taxon>
        <taxon>Neopterygii</taxon>
        <taxon>Teleostei</taxon>
        <taxon>Neoteleostei</taxon>
        <taxon>Acanthomorphata</taxon>
        <taxon>Ovalentaria</taxon>
        <taxon>Atherinomorphae</taxon>
        <taxon>Beloniformes</taxon>
        <taxon>Adrianichthyidae</taxon>
        <taxon>Oryziinae</taxon>
        <taxon>Oryzias</taxon>
    </lineage>
</organism>
<dbReference type="SUPFAM" id="SSF56672">
    <property type="entry name" value="DNA/RNA polymerases"/>
    <property type="match status" value="1"/>
</dbReference>
<evidence type="ECO:0000256" key="8">
    <source>
        <dbReference type="ARBA" id="ARBA00023268"/>
    </source>
</evidence>
<dbReference type="Proteomes" id="UP000001038">
    <property type="component" value="Chromosome 20"/>
</dbReference>
<proteinExistence type="predicted"/>
<evidence type="ECO:0000256" key="7">
    <source>
        <dbReference type="ARBA" id="ARBA00022908"/>
    </source>
</evidence>
<dbReference type="GO" id="GO:0006508">
    <property type="term" value="P:proteolysis"/>
    <property type="evidence" value="ECO:0007669"/>
    <property type="project" value="InterPro"/>
</dbReference>
<dbReference type="Gene3D" id="2.40.70.10">
    <property type="entry name" value="Acid Proteases"/>
    <property type="match status" value="1"/>
</dbReference>
<evidence type="ECO:0000256" key="9">
    <source>
        <dbReference type="ARBA" id="ARBA00039658"/>
    </source>
</evidence>
<dbReference type="Bgee" id="ENSORLG00000027308">
    <property type="expression patterns" value="Expressed in muscle tissue and 5 other cell types or tissues"/>
</dbReference>
<dbReference type="Pfam" id="PF17919">
    <property type="entry name" value="RT_RNaseH_2"/>
    <property type="match status" value="1"/>
</dbReference>
<evidence type="ECO:0000256" key="4">
    <source>
        <dbReference type="ARBA" id="ARBA00022759"/>
    </source>
</evidence>
<reference evidence="12 13" key="1">
    <citation type="journal article" date="2007" name="Nature">
        <title>The medaka draft genome and insights into vertebrate genome evolution.</title>
        <authorList>
            <person name="Kasahara M."/>
            <person name="Naruse K."/>
            <person name="Sasaki S."/>
            <person name="Nakatani Y."/>
            <person name="Qu W."/>
            <person name="Ahsan B."/>
            <person name="Yamada T."/>
            <person name="Nagayasu Y."/>
            <person name="Doi K."/>
            <person name="Kasai Y."/>
            <person name="Jindo T."/>
            <person name="Kobayashi D."/>
            <person name="Shimada A."/>
            <person name="Toyoda A."/>
            <person name="Kuroki Y."/>
            <person name="Fujiyama A."/>
            <person name="Sasaki T."/>
            <person name="Shimizu A."/>
            <person name="Asakawa S."/>
            <person name="Shimizu N."/>
            <person name="Hashimoto S."/>
            <person name="Yang J."/>
            <person name="Lee Y."/>
            <person name="Matsushima K."/>
            <person name="Sugano S."/>
            <person name="Sakaizumi M."/>
            <person name="Narita T."/>
            <person name="Ohishi K."/>
            <person name="Haga S."/>
            <person name="Ohta F."/>
            <person name="Nomoto H."/>
            <person name="Nogata K."/>
            <person name="Morishita T."/>
            <person name="Endo T."/>
            <person name="Shin-I T."/>
            <person name="Takeda H."/>
            <person name="Morishita S."/>
            <person name="Kohara Y."/>
        </authorList>
    </citation>
    <scope>NUCLEOTIDE SEQUENCE [LARGE SCALE GENOMIC DNA]</scope>
    <source>
        <strain evidence="12 13">Hd-rR</strain>
    </source>
</reference>
<keyword evidence="6" id="KW-0694">RNA-binding</keyword>
<dbReference type="InterPro" id="IPR043502">
    <property type="entry name" value="DNA/RNA_pol_sf"/>
</dbReference>